<protein>
    <submittedName>
        <fullName evidence="2">Uncharacterized protein</fullName>
    </submittedName>
</protein>
<feature type="transmembrane region" description="Helical" evidence="1">
    <location>
        <begin position="47"/>
        <end position="64"/>
    </location>
</feature>
<feature type="transmembrane region" description="Helical" evidence="1">
    <location>
        <begin position="12"/>
        <end position="35"/>
    </location>
</feature>
<keyword evidence="1" id="KW-0812">Transmembrane</keyword>
<sequence length="117" mass="13615">MEKNWKRRRKGKFVFIGLAMIVGALLLVALVQFLWNQLMTDIFNLKAISYWQALGLLVLSKILFGGGGFKSKGRCGGRFRRGNEGCPTLDDEDKSRFREEWRRRFADRCKPREEEGK</sequence>
<evidence type="ECO:0000313" key="3">
    <source>
        <dbReference type="Proteomes" id="UP001500101"/>
    </source>
</evidence>
<dbReference type="Proteomes" id="UP001500101">
    <property type="component" value="Unassembled WGS sequence"/>
</dbReference>
<proteinExistence type="predicted"/>
<dbReference type="RefSeq" id="WP_344673206.1">
    <property type="nucleotide sequence ID" value="NZ_BAAAZI010000004.1"/>
</dbReference>
<reference evidence="3" key="1">
    <citation type="journal article" date="2019" name="Int. J. Syst. Evol. Microbiol.">
        <title>The Global Catalogue of Microorganisms (GCM) 10K type strain sequencing project: providing services to taxonomists for standard genome sequencing and annotation.</title>
        <authorList>
            <consortium name="The Broad Institute Genomics Platform"/>
            <consortium name="The Broad Institute Genome Sequencing Center for Infectious Disease"/>
            <person name="Wu L."/>
            <person name="Ma J."/>
        </authorList>
    </citation>
    <scope>NUCLEOTIDE SEQUENCE [LARGE SCALE GENOMIC DNA]</scope>
    <source>
        <strain evidence="3">JCM 16704</strain>
    </source>
</reference>
<comment type="caution">
    <text evidence="2">The sequence shown here is derived from an EMBL/GenBank/DDBJ whole genome shotgun (WGS) entry which is preliminary data.</text>
</comment>
<name>A0ABP7YBR9_9SPHI</name>
<keyword evidence="1" id="KW-1133">Transmembrane helix</keyword>
<gene>
    <name evidence="2" type="ORF">GCM10022216_06070</name>
</gene>
<keyword evidence="3" id="KW-1185">Reference proteome</keyword>
<organism evidence="2 3">
    <name type="scientific">Sphingobacterium kyonggiense</name>
    <dbReference type="NCBI Taxonomy" id="714075"/>
    <lineage>
        <taxon>Bacteria</taxon>
        <taxon>Pseudomonadati</taxon>
        <taxon>Bacteroidota</taxon>
        <taxon>Sphingobacteriia</taxon>
        <taxon>Sphingobacteriales</taxon>
        <taxon>Sphingobacteriaceae</taxon>
        <taxon>Sphingobacterium</taxon>
    </lineage>
</organism>
<dbReference type="EMBL" id="BAAAZI010000004">
    <property type="protein sequence ID" value="GAA4133747.1"/>
    <property type="molecule type" value="Genomic_DNA"/>
</dbReference>
<evidence type="ECO:0000256" key="1">
    <source>
        <dbReference type="SAM" id="Phobius"/>
    </source>
</evidence>
<accession>A0ABP7YBR9</accession>
<evidence type="ECO:0000313" key="2">
    <source>
        <dbReference type="EMBL" id="GAA4133747.1"/>
    </source>
</evidence>
<keyword evidence="1" id="KW-0472">Membrane</keyword>